<comment type="caution">
    <text evidence="2">The sequence shown here is derived from an EMBL/GenBank/DDBJ whole genome shotgun (WGS) entry which is preliminary data.</text>
</comment>
<dbReference type="Proteomes" id="UP001359485">
    <property type="component" value="Unassembled WGS sequence"/>
</dbReference>
<feature type="coiled-coil region" evidence="1">
    <location>
        <begin position="120"/>
        <end position="161"/>
    </location>
</feature>
<keyword evidence="3" id="KW-1185">Reference proteome</keyword>
<accession>A0ABR1B192</accession>
<evidence type="ECO:0000313" key="2">
    <source>
        <dbReference type="EMBL" id="KAK6632029.1"/>
    </source>
</evidence>
<name>A0ABR1B192_POLSC</name>
<organism evidence="2 3">
    <name type="scientific">Polyplax serrata</name>
    <name type="common">Common mouse louse</name>
    <dbReference type="NCBI Taxonomy" id="468196"/>
    <lineage>
        <taxon>Eukaryota</taxon>
        <taxon>Metazoa</taxon>
        <taxon>Ecdysozoa</taxon>
        <taxon>Arthropoda</taxon>
        <taxon>Hexapoda</taxon>
        <taxon>Insecta</taxon>
        <taxon>Pterygota</taxon>
        <taxon>Neoptera</taxon>
        <taxon>Paraneoptera</taxon>
        <taxon>Psocodea</taxon>
        <taxon>Troctomorpha</taxon>
        <taxon>Phthiraptera</taxon>
        <taxon>Anoplura</taxon>
        <taxon>Polyplacidae</taxon>
        <taxon>Polyplax</taxon>
    </lineage>
</organism>
<dbReference type="EMBL" id="JAWJWF010000005">
    <property type="protein sequence ID" value="KAK6632029.1"/>
    <property type="molecule type" value="Genomic_DNA"/>
</dbReference>
<evidence type="ECO:0000256" key="1">
    <source>
        <dbReference type="SAM" id="Coils"/>
    </source>
</evidence>
<proteinExistence type="predicted"/>
<reference evidence="2 3" key="1">
    <citation type="submission" date="2023-09" db="EMBL/GenBank/DDBJ databases">
        <title>Genomes of two closely related lineages of the louse Polyplax serrata with different host specificities.</title>
        <authorList>
            <person name="Martinu J."/>
            <person name="Tarabai H."/>
            <person name="Stefka J."/>
            <person name="Hypsa V."/>
        </authorList>
    </citation>
    <scope>NUCLEOTIDE SEQUENCE [LARGE SCALE GENOMIC DNA]</scope>
    <source>
        <strain evidence="2">98ZLc_SE</strain>
    </source>
</reference>
<sequence length="178" mass="20907">MKNEIVDLKEQIKVLVKFQDTYKASRTQTETMLSEILNSQQEALKKEQARLEQTCKEGLSFATKVSEEADFQAKFVLEANACQIKMEEQMIQLMATLKDERRKRECQKTNELQYCKCNYLQEWRTQQKESDERVRQLLQDNNRLTEELNFATAQIDMLLSNRNNNGGELLGNEFCFVC</sequence>
<gene>
    <name evidence="2" type="ORF">RUM44_007059</name>
</gene>
<protein>
    <submittedName>
        <fullName evidence="2">Uncharacterized protein</fullName>
    </submittedName>
</protein>
<keyword evidence="1" id="KW-0175">Coiled coil</keyword>
<evidence type="ECO:0000313" key="3">
    <source>
        <dbReference type="Proteomes" id="UP001359485"/>
    </source>
</evidence>